<protein>
    <recommendedName>
        <fullName evidence="1">Calcineurin-like phosphoesterase domain-containing protein</fullName>
    </recommendedName>
</protein>
<organism evidence="2 3">
    <name type="scientific">Chitinophaga barathri</name>
    <dbReference type="NCBI Taxonomy" id="1647451"/>
    <lineage>
        <taxon>Bacteria</taxon>
        <taxon>Pseudomonadati</taxon>
        <taxon>Bacteroidota</taxon>
        <taxon>Chitinophagia</taxon>
        <taxon>Chitinophagales</taxon>
        <taxon>Chitinophagaceae</taxon>
        <taxon>Chitinophaga</taxon>
    </lineage>
</organism>
<feature type="domain" description="Calcineurin-like phosphoesterase" evidence="1">
    <location>
        <begin position="42"/>
        <end position="218"/>
    </location>
</feature>
<evidence type="ECO:0000259" key="1">
    <source>
        <dbReference type="Pfam" id="PF00149"/>
    </source>
</evidence>
<dbReference type="PANTHER" id="PTHR43143">
    <property type="entry name" value="METALLOPHOSPHOESTERASE, CALCINEURIN SUPERFAMILY"/>
    <property type="match status" value="1"/>
</dbReference>
<dbReference type="GO" id="GO:0016787">
    <property type="term" value="F:hydrolase activity"/>
    <property type="evidence" value="ECO:0007669"/>
    <property type="project" value="InterPro"/>
</dbReference>
<dbReference type="InterPro" id="IPR004843">
    <property type="entry name" value="Calcineurin-like_PHP"/>
</dbReference>
<dbReference type="PANTHER" id="PTHR43143:SF1">
    <property type="entry name" value="SERINE_THREONINE-PROTEIN PHOSPHATASE CPPED1"/>
    <property type="match status" value="1"/>
</dbReference>
<dbReference type="SUPFAM" id="SSF56300">
    <property type="entry name" value="Metallo-dependent phosphatases"/>
    <property type="match status" value="1"/>
</dbReference>
<gene>
    <name evidence="2" type="ORF">EG028_07815</name>
</gene>
<accession>A0A3N4MEN3</accession>
<dbReference type="InterPro" id="IPR006311">
    <property type="entry name" value="TAT_signal"/>
</dbReference>
<dbReference type="RefSeq" id="WP_120515023.1">
    <property type="nucleotide sequence ID" value="NZ_QXZY01000002.1"/>
</dbReference>
<dbReference type="PROSITE" id="PS51318">
    <property type="entry name" value="TAT"/>
    <property type="match status" value="1"/>
</dbReference>
<evidence type="ECO:0000313" key="2">
    <source>
        <dbReference type="EMBL" id="RPD42048.1"/>
    </source>
</evidence>
<dbReference type="EMBL" id="RMBX01000003">
    <property type="protein sequence ID" value="RPD42048.1"/>
    <property type="molecule type" value="Genomic_DNA"/>
</dbReference>
<dbReference type="Gene3D" id="3.60.21.10">
    <property type="match status" value="1"/>
</dbReference>
<evidence type="ECO:0000313" key="3">
    <source>
        <dbReference type="Proteomes" id="UP000279089"/>
    </source>
</evidence>
<dbReference type="OrthoDB" id="9816081at2"/>
<reference evidence="3" key="1">
    <citation type="submission" date="2018-11" db="EMBL/GenBank/DDBJ databases">
        <title>Chitinophaga lutea sp.nov., isolate from arsenic contaminated soil.</title>
        <authorList>
            <person name="Zong Y."/>
        </authorList>
    </citation>
    <scope>NUCLEOTIDE SEQUENCE [LARGE SCALE GENOMIC DNA]</scope>
    <source>
        <strain evidence="3">YLT18</strain>
    </source>
</reference>
<comment type="caution">
    <text evidence="2">The sequence shown here is derived from an EMBL/GenBank/DDBJ whole genome shotgun (WGS) entry which is preliminary data.</text>
</comment>
<keyword evidence="3" id="KW-1185">Reference proteome</keyword>
<dbReference type="InterPro" id="IPR029052">
    <property type="entry name" value="Metallo-depent_PP-like"/>
</dbReference>
<dbReference type="Pfam" id="PF00149">
    <property type="entry name" value="Metallophos"/>
    <property type="match status" value="1"/>
</dbReference>
<sequence>MISRRNFLEMTLKGIVLIGAGNTLQSFAPAGFTLPARKKVKLRFALASDGHYGQPQTKYYENHQQMVKWLNKEKKGRGLDMAVINGDLFHDDAKFLPDVKSAWDKLAMPYIVSHGNHDKIAEPEWLKTFGTAWHHDFEKGDSGFIVLNTADVEGKYICPDLAWTKARLEMYKDKKHLFVIMHITPVKWTEHGIDCPELVEMFSKQANLKAVFHGHDHAEDGMKEKNGKHYFFDSHIAGNWGTPYYGYRVVEVLEDGEVLCYQVNPELKEPVNSNILAETGSILTK</sequence>
<dbReference type="Proteomes" id="UP000279089">
    <property type="component" value="Unassembled WGS sequence"/>
</dbReference>
<dbReference type="InterPro" id="IPR051918">
    <property type="entry name" value="STPP_CPPED1"/>
</dbReference>
<name>A0A3N4MEN3_9BACT</name>
<dbReference type="AlphaFoldDB" id="A0A3N4MEN3"/>
<proteinExistence type="predicted"/>